<name>A0AAU8AT48_9RHOB</name>
<gene>
    <name evidence="2" type="ORF">PVT71_28875</name>
</gene>
<geneLocation type="plasmid" evidence="2">
    <name>unnamed5</name>
</geneLocation>
<evidence type="ECO:0008006" key="3">
    <source>
        <dbReference type="Google" id="ProtNLM"/>
    </source>
</evidence>
<feature type="signal peptide" evidence="1">
    <location>
        <begin position="1"/>
        <end position="21"/>
    </location>
</feature>
<evidence type="ECO:0000313" key="2">
    <source>
        <dbReference type="EMBL" id="XCC97841.1"/>
    </source>
</evidence>
<reference evidence="2" key="1">
    <citation type="submission" date="2023-02" db="EMBL/GenBank/DDBJ databases">
        <title>Description and genomic characterization of Salipiger bruguierae sp. nov., isolated from the sediment of mangrove plant Bruguiera sexangula.</title>
        <authorList>
            <person name="Long M."/>
        </authorList>
    </citation>
    <scope>NUCLEOTIDE SEQUENCE</scope>
    <source>
        <strain evidence="2">H15</strain>
        <plasmid evidence="2">unnamed5</plasmid>
    </source>
</reference>
<dbReference type="EMBL" id="CP123390">
    <property type="protein sequence ID" value="XCC97841.1"/>
    <property type="molecule type" value="Genomic_DNA"/>
</dbReference>
<keyword evidence="2" id="KW-0614">Plasmid</keyword>
<accession>A0AAU8AT48</accession>
<sequence>MTRLFGTSAIALALSAPMTLAQSGEQDLSSAASDPTASLTAYLLQDFYTYRYHGLGDVEGNKLQFRMAVPYELGGTSNIFRLTLPYLTESPSDNTGFSDVTVFNLTTFNQSWGRFGVGAVALIPSGEDKLSTDRWALGPAAGFIAQTKWGIWGLFNQNLIDIGGDASRDPVDLSVIQPIVNVSIANGWSVGTSDMSITYDWDAEKWVSLPLGIQLNKLAHFGTTPVQFGLSYEYNFYEDGDGPEDTIGFTMKILVP</sequence>
<dbReference type="RefSeq" id="WP_224848456.1">
    <property type="nucleotide sequence ID" value="NZ_CP123390.1"/>
</dbReference>
<keyword evidence="1" id="KW-0732">Signal</keyword>
<evidence type="ECO:0000256" key="1">
    <source>
        <dbReference type="SAM" id="SignalP"/>
    </source>
</evidence>
<proteinExistence type="predicted"/>
<dbReference type="AlphaFoldDB" id="A0AAU8AT48"/>
<feature type="chain" id="PRO_5043806644" description="Transporter" evidence="1">
    <location>
        <begin position="22"/>
        <end position="256"/>
    </location>
</feature>
<protein>
    <recommendedName>
        <fullName evidence="3">Transporter</fullName>
    </recommendedName>
</protein>
<organism evidence="2">
    <name type="scientific">Alloyangia sp. H15</name>
    <dbReference type="NCBI Taxonomy" id="3029062"/>
    <lineage>
        <taxon>Bacteria</taxon>
        <taxon>Pseudomonadati</taxon>
        <taxon>Pseudomonadota</taxon>
        <taxon>Alphaproteobacteria</taxon>
        <taxon>Rhodobacterales</taxon>
        <taxon>Roseobacteraceae</taxon>
        <taxon>Alloyangia</taxon>
    </lineage>
</organism>